<feature type="domain" description="Nudix hydrolase" evidence="2">
    <location>
        <begin position="4"/>
        <end position="136"/>
    </location>
</feature>
<dbReference type="PANTHER" id="PTHR21340:SF0">
    <property type="entry name" value="BIS(5'-NUCLEOSYL)-TETRAPHOSPHATASE [ASYMMETRICAL]"/>
    <property type="match status" value="1"/>
</dbReference>
<dbReference type="GO" id="GO:0004081">
    <property type="term" value="F:bis(5'-nucleosyl)-tetraphosphatase (asymmetrical) activity"/>
    <property type="evidence" value="ECO:0007669"/>
    <property type="project" value="TreeGrafter"/>
</dbReference>
<dbReference type="InterPro" id="IPR015797">
    <property type="entry name" value="NUDIX_hydrolase-like_dom_sf"/>
</dbReference>
<dbReference type="AlphaFoldDB" id="A0A381WW47"/>
<dbReference type="PROSITE" id="PS00893">
    <property type="entry name" value="NUDIX_BOX"/>
    <property type="match status" value="1"/>
</dbReference>
<dbReference type="EMBL" id="UINC01013089">
    <property type="protein sequence ID" value="SVA56766.1"/>
    <property type="molecule type" value="Genomic_DNA"/>
</dbReference>
<dbReference type="InterPro" id="IPR051325">
    <property type="entry name" value="Nudix_hydrolase_domain"/>
</dbReference>
<evidence type="ECO:0000313" key="3">
    <source>
        <dbReference type="EMBL" id="SVA56766.1"/>
    </source>
</evidence>
<gene>
    <name evidence="3" type="ORF">METZ01_LOCUS109620</name>
</gene>
<keyword evidence="1" id="KW-0378">Hydrolase</keyword>
<dbReference type="GO" id="GO:0006167">
    <property type="term" value="P:AMP biosynthetic process"/>
    <property type="evidence" value="ECO:0007669"/>
    <property type="project" value="TreeGrafter"/>
</dbReference>
<dbReference type="Pfam" id="PF00293">
    <property type="entry name" value="NUDIX"/>
    <property type="match status" value="1"/>
</dbReference>
<sequence>MPNIEVRVIDAYVYRTTSAGLLFLVLKRAKTKMYEHIWQGVAGKIEDGETSWEAATRELKEETGLAPLKMFVADHVSKFYETNGDRINLVPVFGIEVDSENVIISQEHCDHKWVDLNGALDLLVWRGQKQAIQVVHDMVISNDDRMRWSEVTF</sequence>
<dbReference type="CDD" id="cd04664">
    <property type="entry name" value="NUDIX_DHNTPase_like"/>
    <property type="match status" value="1"/>
</dbReference>
<reference evidence="3" key="1">
    <citation type="submission" date="2018-05" db="EMBL/GenBank/DDBJ databases">
        <authorList>
            <person name="Lanie J.A."/>
            <person name="Ng W.-L."/>
            <person name="Kazmierczak K.M."/>
            <person name="Andrzejewski T.M."/>
            <person name="Davidsen T.M."/>
            <person name="Wayne K.J."/>
            <person name="Tettelin H."/>
            <person name="Glass J.I."/>
            <person name="Rusch D."/>
            <person name="Podicherti R."/>
            <person name="Tsui H.-C.T."/>
            <person name="Winkler M.E."/>
        </authorList>
    </citation>
    <scope>NUCLEOTIDE SEQUENCE</scope>
</reference>
<dbReference type="SUPFAM" id="SSF55811">
    <property type="entry name" value="Nudix"/>
    <property type="match status" value="1"/>
</dbReference>
<evidence type="ECO:0000256" key="1">
    <source>
        <dbReference type="ARBA" id="ARBA00022801"/>
    </source>
</evidence>
<dbReference type="Gene3D" id="3.90.79.10">
    <property type="entry name" value="Nucleoside Triphosphate Pyrophosphohydrolase"/>
    <property type="match status" value="1"/>
</dbReference>
<dbReference type="PANTHER" id="PTHR21340">
    <property type="entry name" value="DIADENOSINE 5,5-P1,P4-TETRAPHOSPHATE PYROPHOSPHOHYDROLASE MUTT"/>
    <property type="match status" value="1"/>
</dbReference>
<evidence type="ECO:0000259" key="2">
    <source>
        <dbReference type="PROSITE" id="PS51462"/>
    </source>
</evidence>
<protein>
    <recommendedName>
        <fullName evidence="2">Nudix hydrolase domain-containing protein</fullName>
    </recommendedName>
</protein>
<accession>A0A381WW47</accession>
<organism evidence="3">
    <name type="scientific">marine metagenome</name>
    <dbReference type="NCBI Taxonomy" id="408172"/>
    <lineage>
        <taxon>unclassified sequences</taxon>
        <taxon>metagenomes</taxon>
        <taxon>ecological metagenomes</taxon>
    </lineage>
</organism>
<dbReference type="PROSITE" id="PS51462">
    <property type="entry name" value="NUDIX"/>
    <property type="match status" value="1"/>
</dbReference>
<dbReference type="InterPro" id="IPR000086">
    <property type="entry name" value="NUDIX_hydrolase_dom"/>
</dbReference>
<dbReference type="InterPro" id="IPR020084">
    <property type="entry name" value="NUDIX_hydrolase_CS"/>
</dbReference>
<name>A0A381WW47_9ZZZZ</name>
<proteinExistence type="predicted"/>
<dbReference type="GO" id="GO:0006754">
    <property type="term" value="P:ATP biosynthetic process"/>
    <property type="evidence" value="ECO:0007669"/>
    <property type="project" value="TreeGrafter"/>
</dbReference>